<dbReference type="Pfam" id="PF08447">
    <property type="entry name" value="PAS_3"/>
    <property type="match status" value="1"/>
</dbReference>
<evidence type="ECO:0000259" key="1">
    <source>
        <dbReference type="PROSITE" id="PS50112"/>
    </source>
</evidence>
<dbReference type="Gene3D" id="3.30.70.270">
    <property type="match status" value="1"/>
</dbReference>
<dbReference type="InterPro" id="IPR013655">
    <property type="entry name" value="PAS_fold_3"/>
</dbReference>
<dbReference type="SMART" id="SM00267">
    <property type="entry name" value="GGDEF"/>
    <property type="match status" value="1"/>
</dbReference>
<dbReference type="PANTHER" id="PTHR44757">
    <property type="entry name" value="DIGUANYLATE CYCLASE DGCP"/>
    <property type="match status" value="1"/>
</dbReference>
<dbReference type="PROSITE" id="PS50887">
    <property type="entry name" value="GGDEF"/>
    <property type="match status" value="1"/>
</dbReference>
<dbReference type="PROSITE" id="PS50112">
    <property type="entry name" value="PAS"/>
    <property type="match status" value="1"/>
</dbReference>
<dbReference type="Pfam" id="PF08448">
    <property type="entry name" value="PAS_4"/>
    <property type="match status" value="1"/>
</dbReference>
<sequence>MELIQQLSTLTSNEPQLRLLIDMIPEFIVLKDGDGRWLVTNKLVLTSYEMGEDYSYHGKTDSELAEIFPKNRDNFMYNVETDKMAWDKGQTIQFEKSFHTPDGILRTWEVIKTPIFDKDGNRSHLMIVSREITARKKAEKALKLSEFNYRLIAENMRDVLITIDHEGIITFLSPSFEKVTGYSIHDYMNHKAITLMEYIHQNDYEYIKKFYQDLIYHGKKFNSNFEYQFRKKDGRYIWLEANVNTIYNSEGKFEKLIIVARDIIQRKKYQTQLEAMAYYDHLTDIPNRRLFMNTLSLELEKAASSNQVLALMYLDIDFFKEVNDRNGHEFGDQLLIQLTKRIQHTLRESDLLARIGGDEFVVILPNLSSEDQAKIIGERIVNRLKEPWHIEEQIFQTTSSIGIAMYPKDGTTPQMLIRRSDEALYNAKAKGRALVEFYQ</sequence>
<dbReference type="AlphaFoldDB" id="A0A5C6WAM4"/>
<dbReference type="InterPro" id="IPR001610">
    <property type="entry name" value="PAC"/>
</dbReference>
<dbReference type="InterPro" id="IPR035965">
    <property type="entry name" value="PAS-like_dom_sf"/>
</dbReference>
<evidence type="ECO:0000313" key="4">
    <source>
        <dbReference type="EMBL" id="TXC92939.1"/>
    </source>
</evidence>
<keyword evidence="5" id="KW-1185">Reference proteome</keyword>
<dbReference type="Gene3D" id="3.30.450.20">
    <property type="entry name" value="PAS domain"/>
    <property type="match status" value="2"/>
</dbReference>
<evidence type="ECO:0000259" key="2">
    <source>
        <dbReference type="PROSITE" id="PS50113"/>
    </source>
</evidence>
<dbReference type="InterPro" id="IPR000014">
    <property type="entry name" value="PAS"/>
</dbReference>
<dbReference type="InterPro" id="IPR052155">
    <property type="entry name" value="Biofilm_reg_signaling"/>
</dbReference>
<organism evidence="4 5">
    <name type="scientific">Metabacillus litoralis</name>
    <dbReference type="NCBI Taxonomy" id="152268"/>
    <lineage>
        <taxon>Bacteria</taxon>
        <taxon>Bacillati</taxon>
        <taxon>Bacillota</taxon>
        <taxon>Bacilli</taxon>
        <taxon>Bacillales</taxon>
        <taxon>Bacillaceae</taxon>
        <taxon>Metabacillus</taxon>
    </lineage>
</organism>
<dbReference type="FunFam" id="3.30.70.270:FF:000001">
    <property type="entry name" value="Diguanylate cyclase domain protein"/>
    <property type="match status" value="1"/>
</dbReference>
<dbReference type="NCBIfam" id="TIGR00229">
    <property type="entry name" value="sensory_box"/>
    <property type="match status" value="2"/>
</dbReference>
<dbReference type="SMART" id="SM00091">
    <property type="entry name" value="PAS"/>
    <property type="match status" value="1"/>
</dbReference>
<dbReference type="InterPro" id="IPR013656">
    <property type="entry name" value="PAS_4"/>
</dbReference>
<feature type="domain" description="PAC" evidence="2">
    <location>
        <begin position="223"/>
        <end position="275"/>
    </location>
</feature>
<dbReference type="NCBIfam" id="TIGR00254">
    <property type="entry name" value="GGDEF"/>
    <property type="match status" value="1"/>
</dbReference>
<gene>
    <name evidence="4" type="ORF">FS935_01730</name>
</gene>
<dbReference type="Pfam" id="PF00990">
    <property type="entry name" value="GGDEF"/>
    <property type="match status" value="1"/>
</dbReference>
<reference evidence="4 5" key="1">
    <citation type="journal article" date="2005" name="Int. J. Syst. Evol. Microbiol.">
        <title>Bacillus litoralis sp. nov., isolated from a tidal flat of the Yellow Sea in Korea.</title>
        <authorList>
            <person name="Yoon J.H."/>
            <person name="Oh T.K."/>
        </authorList>
    </citation>
    <scope>NUCLEOTIDE SEQUENCE [LARGE SCALE GENOMIC DNA]</scope>
    <source>
        <strain evidence="4 5">SW-211</strain>
    </source>
</reference>
<proteinExistence type="predicted"/>
<dbReference type="PANTHER" id="PTHR44757:SF2">
    <property type="entry name" value="BIOFILM ARCHITECTURE MAINTENANCE PROTEIN MBAA"/>
    <property type="match status" value="1"/>
</dbReference>
<feature type="domain" description="PAS" evidence="1">
    <location>
        <begin position="145"/>
        <end position="218"/>
    </location>
</feature>
<evidence type="ECO:0000259" key="3">
    <source>
        <dbReference type="PROSITE" id="PS50887"/>
    </source>
</evidence>
<dbReference type="InterPro" id="IPR000700">
    <property type="entry name" value="PAS-assoc_C"/>
</dbReference>
<dbReference type="EMBL" id="VOQF01000001">
    <property type="protein sequence ID" value="TXC92939.1"/>
    <property type="molecule type" value="Genomic_DNA"/>
</dbReference>
<dbReference type="SMART" id="SM00086">
    <property type="entry name" value="PAC"/>
    <property type="match status" value="2"/>
</dbReference>
<dbReference type="Proteomes" id="UP000321363">
    <property type="component" value="Unassembled WGS sequence"/>
</dbReference>
<evidence type="ECO:0000313" key="5">
    <source>
        <dbReference type="Proteomes" id="UP000321363"/>
    </source>
</evidence>
<protein>
    <submittedName>
        <fullName evidence="4">Diguanylate cyclase</fullName>
    </submittedName>
</protein>
<accession>A0A5C6WAM4</accession>
<dbReference type="SUPFAM" id="SSF55785">
    <property type="entry name" value="PYP-like sensor domain (PAS domain)"/>
    <property type="match status" value="2"/>
</dbReference>
<feature type="domain" description="PAC" evidence="2">
    <location>
        <begin position="92"/>
        <end position="144"/>
    </location>
</feature>
<dbReference type="CDD" id="cd00130">
    <property type="entry name" value="PAS"/>
    <property type="match status" value="1"/>
</dbReference>
<feature type="domain" description="GGDEF" evidence="3">
    <location>
        <begin position="307"/>
        <end position="439"/>
    </location>
</feature>
<dbReference type="InterPro" id="IPR029787">
    <property type="entry name" value="Nucleotide_cyclase"/>
</dbReference>
<dbReference type="SUPFAM" id="SSF55073">
    <property type="entry name" value="Nucleotide cyclase"/>
    <property type="match status" value="1"/>
</dbReference>
<dbReference type="PROSITE" id="PS50113">
    <property type="entry name" value="PAC"/>
    <property type="match status" value="2"/>
</dbReference>
<dbReference type="RefSeq" id="WP_146945801.1">
    <property type="nucleotide sequence ID" value="NZ_VOQF01000001.1"/>
</dbReference>
<dbReference type="CDD" id="cd01949">
    <property type="entry name" value="GGDEF"/>
    <property type="match status" value="1"/>
</dbReference>
<dbReference type="InterPro" id="IPR043128">
    <property type="entry name" value="Rev_trsase/Diguanyl_cyclase"/>
</dbReference>
<name>A0A5C6WAM4_9BACI</name>
<comment type="caution">
    <text evidence="4">The sequence shown here is derived from an EMBL/GenBank/DDBJ whole genome shotgun (WGS) entry which is preliminary data.</text>
</comment>
<dbReference type="InterPro" id="IPR000160">
    <property type="entry name" value="GGDEF_dom"/>
</dbReference>
<dbReference type="OrthoDB" id="9759607at2"/>